<organism evidence="1 2">
    <name type="scientific">Pelotomaculum schinkii</name>
    <dbReference type="NCBI Taxonomy" id="78350"/>
    <lineage>
        <taxon>Bacteria</taxon>
        <taxon>Bacillati</taxon>
        <taxon>Bacillota</taxon>
        <taxon>Clostridia</taxon>
        <taxon>Eubacteriales</taxon>
        <taxon>Desulfotomaculaceae</taxon>
        <taxon>Pelotomaculum</taxon>
    </lineage>
</organism>
<dbReference type="RefSeq" id="WP_134219977.1">
    <property type="nucleotide sequence ID" value="NZ_QFGA01000002.1"/>
</dbReference>
<protein>
    <submittedName>
        <fullName evidence="1">Uncharacterized protein</fullName>
    </submittedName>
</protein>
<sequence length="173" mass="19789">MEKINWLEIIEEESDNILDALTAVYDEACCLNANSEICQVLKMNSDGTLIHHTSTADNTSSAVWNGNAIELARMAWFNPLDFTDEAEVISSYLTKEELQDFTRYLDGENLTLHKLRQWNFYIADRLEKKYTEKYAADNAPAWADKVMQELLKHASEYGRAETQKVELADLGKS</sequence>
<accession>A0A4Y7RB05</accession>
<evidence type="ECO:0000313" key="1">
    <source>
        <dbReference type="EMBL" id="TEB05986.1"/>
    </source>
</evidence>
<gene>
    <name evidence="1" type="ORF">Psch_03028</name>
</gene>
<reference evidence="1 2" key="1">
    <citation type="journal article" date="2018" name="Environ. Microbiol.">
        <title>Novel energy conservation strategies and behaviour of Pelotomaculum schinkii driving syntrophic propionate catabolism.</title>
        <authorList>
            <person name="Hidalgo-Ahumada C.A.P."/>
            <person name="Nobu M.K."/>
            <person name="Narihiro T."/>
            <person name="Tamaki H."/>
            <person name="Liu W.T."/>
            <person name="Kamagata Y."/>
            <person name="Stams A.J.M."/>
            <person name="Imachi H."/>
            <person name="Sousa D.Z."/>
        </authorList>
    </citation>
    <scope>NUCLEOTIDE SEQUENCE [LARGE SCALE GENOMIC DNA]</scope>
    <source>
        <strain evidence="1 2">HH</strain>
    </source>
</reference>
<dbReference type="AlphaFoldDB" id="A0A4Y7RB05"/>
<dbReference type="Proteomes" id="UP000298324">
    <property type="component" value="Unassembled WGS sequence"/>
</dbReference>
<evidence type="ECO:0000313" key="2">
    <source>
        <dbReference type="Proteomes" id="UP000298324"/>
    </source>
</evidence>
<proteinExistence type="predicted"/>
<dbReference type="EMBL" id="QFGA01000002">
    <property type="protein sequence ID" value="TEB05986.1"/>
    <property type="molecule type" value="Genomic_DNA"/>
</dbReference>
<name>A0A4Y7RB05_9FIRM</name>
<comment type="caution">
    <text evidence="1">The sequence shown here is derived from an EMBL/GenBank/DDBJ whole genome shotgun (WGS) entry which is preliminary data.</text>
</comment>
<keyword evidence="2" id="KW-1185">Reference proteome</keyword>